<sequence>MQQPDWNQLWSRVARALVPLAVAGCLIAALPPASRLAFDPGMKDDQGRPASETIASLVARYAEQYALDPALLQAIIKVESNFNSDAVSSKGAIGLMQLMPLTAAAFHVLDPFDPNDNIRAGAALLRGLLDRFGGDLSLALAAYHAGEARVRHTVGVPTLPATQIYVDRVMGYYERFRTGSGPPVLRSVLGRRSVRARANESHSAE</sequence>
<dbReference type="SUPFAM" id="SSF53955">
    <property type="entry name" value="Lysozyme-like"/>
    <property type="match status" value="1"/>
</dbReference>
<dbReference type="InterPro" id="IPR008258">
    <property type="entry name" value="Transglycosylase_SLT_dom_1"/>
</dbReference>
<dbReference type="Pfam" id="PF01464">
    <property type="entry name" value="SLT"/>
    <property type="match status" value="1"/>
</dbReference>
<protein>
    <submittedName>
        <fullName evidence="3">Lytic transglycosylase</fullName>
    </submittedName>
</protein>
<comment type="similarity">
    <text evidence="1">Belongs to the transglycosylase Slt family.</text>
</comment>
<evidence type="ECO:0000256" key="1">
    <source>
        <dbReference type="ARBA" id="ARBA00007734"/>
    </source>
</evidence>
<evidence type="ECO:0000313" key="4">
    <source>
        <dbReference type="Proteomes" id="UP000675880"/>
    </source>
</evidence>
<feature type="domain" description="Transglycosylase SLT" evidence="2">
    <location>
        <begin position="58"/>
        <end position="153"/>
    </location>
</feature>
<dbReference type="InterPro" id="IPR023346">
    <property type="entry name" value="Lysozyme-like_dom_sf"/>
</dbReference>
<reference evidence="3 4" key="1">
    <citation type="submission" date="2021-02" db="EMBL/GenBank/DDBJ databases">
        <authorList>
            <person name="Han P."/>
        </authorList>
    </citation>
    <scope>NUCLEOTIDE SEQUENCE [LARGE SCALE GENOMIC DNA]</scope>
    <source>
        <strain evidence="3">Candidatus Nitrospira sp. ZN2</strain>
    </source>
</reference>
<name>A0ABM8QRY7_9BACT</name>
<dbReference type="EMBL" id="CAJNBJ010000001">
    <property type="protein sequence ID" value="CAE6712157.1"/>
    <property type="molecule type" value="Genomic_DNA"/>
</dbReference>
<evidence type="ECO:0000313" key="3">
    <source>
        <dbReference type="EMBL" id="CAE6712157.1"/>
    </source>
</evidence>
<dbReference type="Gene3D" id="1.10.530.10">
    <property type="match status" value="1"/>
</dbReference>
<keyword evidence="4" id="KW-1185">Reference proteome</keyword>
<gene>
    <name evidence="3" type="ORF">NSPZN2_11270</name>
</gene>
<dbReference type="PANTHER" id="PTHR37423">
    <property type="entry name" value="SOLUBLE LYTIC MUREIN TRANSGLYCOSYLASE-RELATED"/>
    <property type="match status" value="1"/>
</dbReference>
<accession>A0ABM8QRY7</accession>
<comment type="caution">
    <text evidence="3">The sequence shown here is derived from an EMBL/GenBank/DDBJ whole genome shotgun (WGS) entry which is preliminary data.</text>
</comment>
<organism evidence="3 4">
    <name type="scientific">Nitrospira defluvii</name>
    <dbReference type="NCBI Taxonomy" id="330214"/>
    <lineage>
        <taxon>Bacteria</taxon>
        <taxon>Pseudomonadati</taxon>
        <taxon>Nitrospirota</taxon>
        <taxon>Nitrospiria</taxon>
        <taxon>Nitrospirales</taxon>
        <taxon>Nitrospiraceae</taxon>
        <taxon>Nitrospira</taxon>
    </lineage>
</organism>
<dbReference type="RefSeq" id="WP_213041039.1">
    <property type="nucleotide sequence ID" value="NZ_CAJNBJ010000001.1"/>
</dbReference>
<dbReference type="CDD" id="cd16896">
    <property type="entry name" value="LT_Slt70-like"/>
    <property type="match status" value="1"/>
</dbReference>
<dbReference type="Proteomes" id="UP000675880">
    <property type="component" value="Unassembled WGS sequence"/>
</dbReference>
<evidence type="ECO:0000259" key="2">
    <source>
        <dbReference type="Pfam" id="PF01464"/>
    </source>
</evidence>
<dbReference type="PANTHER" id="PTHR37423:SF2">
    <property type="entry name" value="MEMBRANE-BOUND LYTIC MUREIN TRANSGLYCOSYLASE C"/>
    <property type="match status" value="1"/>
</dbReference>
<proteinExistence type="inferred from homology"/>